<dbReference type="Pfam" id="PF13540">
    <property type="entry name" value="RCC1_2"/>
    <property type="match status" value="2"/>
</dbReference>
<feature type="repeat" description="RCC1" evidence="2">
    <location>
        <begin position="1"/>
        <end position="50"/>
    </location>
</feature>
<dbReference type="Pfam" id="PF00415">
    <property type="entry name" value="RCC1"/>
    <property type="match status" value="3"/>
</dbReference>
<dbReference type="PANTHER" id="PTHR22870:SF408">
    <property type="entry name" value="OS09G0560450 PROTEIN"/>
    <property type="match status" value="1"/>
</dbReference>
<reference evidence="4" key="1">
    <citation type="journal article" date="2015" name="PLoS Genet.">
        <title>Genome Sequence and Transcriptome Analyses of Chrysochromulina tobin: Metabolic Tools for Enhanced Algal Fitness in the Prominent Order Prymnesiales (Haptophyceae).</title>
        <authorList>
            <person name="Hovde B.T."/>
            <person name="Deodato C.R."/>
            <person name="Hunsperger H.M."/>
            <person name="Ryken S.A."/>
            <person name="Yost W."/>
            <person name="Jha R.K."/>
            <person name="Patterson J."/>
            <person name="Monnat R.J. Jr."/>
            <person name="Barlow S.B."/>
            <person name="Starkenburg S.R."/>
            <person name="Cattolico R.A."/>
        </authorList>
    </citation>
    <scope>NUCLEOTIDE SEQUENCE</scope>
    <source>
        <strain evidence="4">CCMP291</strain>
    </source>
</reference>
<gene>
    <name evidence="3" type="ORF">Ctob_016419</name>
</gene>
<feature type="repeat" description="RCC1" evidence="2">
    <location>
        <begin position="154"/>
        <end position="203"/>
    </location>
</feature>
<evidence type="ECO:0000256" key="1">
    <source>
        <dbReference type="ARBA" id="ARBA00022737"/>
    </source>
</evidence>
<feature type="repeat" description="RCC1" evidence="2">
    <location>
        <begin position="103"/>
        <end position="152"/>
    </location>
</feature>
<dbReference type="PANTHER" id="PTHR22870">
    <property type="entry name" value="REGULATOR OF CHROMOSOME CONDENSATION"/>
    <property type="match status" value="1"/>
</dbReference>
<protein>
    <submittedName>
        <fullName evidence="3">Regulator of chromosome condensation rcc1</fullName>
    </submittedName>
</protein>
<dbReference type="InterPro" id="IPR051210">
    <property type="entry name" value="Ub_ligase/GEF_domain"/>
</dbReference>
<dbReference type="OrthoDB" id="538768at2759"/>
<keyword evidence="4" id="KW-1185">Reference proteome</keyword>
<evidence type="ECO:0000313" key="4">
    <source>
        <dbReference type="Proteomes" id="UP000037460"/>
    </source>
</evidence>
<dbReference type="EMBL" id="JWZX01000067">
    <property type="protein sequence ID" value="KOO53790.1"/>
    <property type="molecule type" value="Genomic_DNA"/>
</dbReference>
<dbReference type="PROSITE" id="PS50012">
    <property type="entry name" value="RCC1_3"/>
    <property type="match status" value="5"/>
</dbReference>
<dbReference type="Gene3D" id="2.130.10.30">
    <property type="entry name" value="Regulator of chromosome condensation 1/beta-lactamase-inhibitor protein II"/>
    <property type="match status" value="2"/>
</dbReference>
<feature type="non-terminal residue" evidence="3">
    <location>
        <position position="1"/>
    </location>
</feature>
<dbReference type="InterPro" id="IPR009091">
    <property type="entry name" value="RCC1/BLIP-II"/>
</dbReference>
<dbReference type="InterPro" id="IPR000408">
    <property type="entry name" value="Reg_chr_condens"/>
</dbReference>
<dbReference type="AlphaFoldDB" id="A0A0M0LRV6"/>
<feature type="repeat" description="RCC1" evidence="2">
    <location>
        <begin position="205"/>
        <end position="254"/>
    </location>
</feature>
<name>A0A0M0LRV6_9EUKA</name>
<organism evidence="3 4">
    <name type="scientific">Chrysochromulina tobinii</name>
    <dbReference type="NCBI Taxonomy" id="1460289"/>
    <lineage>
        <taxon>Eukaryota</taxon>
        <taxon>Haptista</taxon>
        <taxon>Haptophyta</taxon>
        <taxon>Prymnesiophyceae</taxon>
        <taxon>Prymnesiales</taxon>
        <taxon>Chrysochromulinaceae</taxon>
        <taxon>Chrysochromulina</taxon>
    </lineage>
</organism>
<comment type="caution">
    <text evidence="3">The sequence shown here is derived from an EMBL/GenBank/DDBJ whole genome shotgun (WGS) entry which is preliminary data.</text>
</comment>
<evidence type="ECO:0000256" key="2">
    <source>
        <dbReference type="PROSITE-ProRule" id="PRU00235"/>
    </source>
</evidence>
<keyword evidence="1" id="KW-0677">Repeat</keyword>
<dbReference type="SUPFAM" id="SSF50985">
    <property type="entry name" value="RCC1/BLIP-II"/>
    <property type="match status" value="1"/>
</dbReference>
<evidence type="ECO:0000313" key="3">
    <source>
        <dbReference type="EMBL" id="KOO53790.1"/>
    </source>
</evidence>
<accession>A0A0M0LRV6</accession>
<sequence length="345" mass="35877">ALLKCWGYNNYGQLGDGTTTTITTPTTIDVGGAVGLLALGYSHTCAYVTNSALLKCWGDNGYGQLGDGTSTNRNTPTMIDVGGAVGLLALGYYHTCAYVTNSALLKCWGFNGNGQLGDGTTSARTTPTTIDVGGAVGLLALGSSHTCAYVTNSTLLNCWGNNYYGQLGDGTSSVRYTPNTIDVGGPVGLLALGYSHTCAYVTNGTLLKCWGYNNYGQLGDGTTTDRNTPTTINVGGAVGLLTLGYSHTCAYVTDGALLKCWGYNNYGQLGDGTYTNRISPTSFRGLALPPPPPSPPDVTLIPATISHNVPTTITFVGNALTDGKTCAFLPAGDDTQERLLYPLHP</sequence>
<proteinExistence type="predicted"/>
<feature type="repeat" description="RCC1" evidence="2">
    <location>
        <begin position="52"/>
        <end position="101"/>
    </location>
</feature>
<dbReference type="Proteomes" id="UP000037460">
    <property type="component" value="Unassembled WGS sequence"/>
</dbReference>